<dbReference type="EMBL" id="CP001291">
    <property type="protein sequence ID" value="ACK70457.1"/>
    <property type="molecule type" value="Genomic_DNA"/>
</dbReference>
<dbReference type="KEGG" id="cyc:PCC7424_2027"/>
<accession>B7KF01</accession>
<dbReference type="HOGENOM" id="CLU_1737412_0_0_3"/>
<reference evidence="2" key="1">
    <citation type="journal article" date="2011" name="MBio">
        <title>Novel metabolic attributes of the genus Cyanothece, comprising a group of unicellular nitrogen-fixing Cyanobacteria.</title>
        <authorList>
            <person name="Bandyopadhyay A."/>
            <person name="Elvitigala T."/>
            <person name="Welsh E."/>
            <person name="Stockel J."/>
            <person name="Liberton M."/>
            <person name="Min H."/>
            <person name="Sherman L.A."/>
            <person name="Pakrasi H.B."/>
        </authorList>
    </citation>
    <scope>NUCLEOTIDE SEQUENCE [LARGE SCALE GENOMIC DNA]</scope>
    <source>
        <strain evidence="2">PCC 7424</strain>
    </source>
</reference>
<dbReference type="STRING" id="65393.PCC7424_2027"/>
<gene>
    <name evidence="1" type="ordered locus">PCC7424_2027</name>
</gene>
<proteinExistence type="predicted"/>
<evidence type="ECO:0000313" key="1">
    <source>
        <dbReference type="EMBL" id="ACK70457.1"/>
    </source>
</evidence>
<keyword evidence="2" id="KW-1185">Reference proteome</keyword>
<name>B7KF01_GLOC7</name>
<dbReference type="eggNOG" id="ENOG5030HF9">
    <property type="taxonomic scope" value="Bacteria"/>
</dbReference>
<dbReference type="OrthoDB" id="490334at2"/>
<protein>
    <submittedName>
        <fullName evidence="1">Uncharacterized protein</fullName>
    </submittedName>
</protein>
<dbReference type="AlphaFoldDB" id="B7KF01"/>
<dbReference type="Proteomes" id="UP000002384">
    <property type="component" value="Chromosome"/>
</dbReference>
<sequence length="161" mass="18866">MSLNKYQPHLLILPEDDANRQIANGFVLSLNVNYRRIQILAVADGWGKVVNIFLEDYVDEMRQFTNRNMVLLIDFDQRQDRLSYVKDKIPNDLIDRVFILGTNSNPENLKKATQKTYEQIGETLAKDCPDKKNPLWEHELLKCNQSELDRIIPVVKEFLFN</sequence>
<evidence type="ECO:0000313" key="2">
    <source>
        <dbReference type="Proteomes" id="UP000002384"/>
    </source>
</evidence>
<dbReference type="RefSeq" id="WP_015954063.1">
    <property type="nucleotide sequence ID" value="NC_011729.1"/>
</dbReference>
<organism evidence="1 2">
    <name type="scientific">Gloeothece citriformis (strain PCC 7424)</name>
    <name type="common">Cyanothece sp. (strain PCC 7424)</name>
    <dbReference type="NCBI Taxonomy" id="65393"/>
    <lineage>
        <taxon>Bacteria</taxon>
        <taxon>Bacillati</taxon>
        <taxon>Cyanobacteriota</taxon>
        <taxon>Cyanophyceae</taxon>
        <taxon>Oscillatoriophycideae</taxon>
        <taxon>Chroococcales</taxon>
        <taxon>Aphanothecaceae</taxon>
        <taxon>Gloeothece</taxon>
        <taxon>Gloeothece citriformis</taxon>
    </lineage>
</organism>